<dbReference type="STRING" id="46731.A0A3M6T7F9"/>
<dbReference type="PANTHER" id="PTHR10024">
    <property type="entry name" value="SYNAPTOTAGMIN"/>
    <property type="match status" value="1"/>
</dbReference>
<dbReference type="OrthoDB" id="270970at2759"/>
<feature type="region of interest" description="Disordered" evidence="1">
    <location>
        <begin position="118"/>
        <end position="166"/>
    </location>
</feature>
<dbReference type="EMBL" id="RCHS01004177">
    <property type="protein sequence ID" value="RMX37244.1"/>
    <property type="molecule type" value="Genomic_DNA"/>
</dbReference>
<dbReference type="OMA" id="ESEYKHW"/>
<dbReference type="SUPFAM" id="SSF49562">
    <property type="entry name" value="C2 domain (Calcium/lipid-binding domain, CaLB)"/>
    <property type="match status" value="2"/>
</dbReference>
<dbReference type="Pfam" id="PF00168">
    <property type="entry name" value="C2"/>
    <property type="match status" value="2"/>
</dbReference>
<protein>
    <recommendedName>
        <fullName evidence="3">C2 domain-containing protein</fullName>
    </recommendedName>
</protein>
<evidence type="ECO:0000313" key="5">
    <source>
        <dbReference type="Proteomes" id="UP000275408"/>
    </source>
</evidence>
<dbReference type="Proteomes" id="UP000275408">
    <property type="component" value="Unassembled WGS sequence"/>
</dbReference>
<dbReference type="InterPro" id="IPR000008">
    <property type="entry name" value="C2_dom"/>
</dbReference>
<proteinExistence type="predicted"/>
<accession>A0A3M6T7F9</accession>
<comment type="caution">
    <text evidence="4">The sequence shown here is derived from an EMBL/GenBank/DDBJ whole genome shotgun (WGS) entry which is preliminary data.</text>
</comment>
<dbReference type="CDD" id="cd00276">
    <property type="entry name" value="C2B_Synaptotagmin"/>
    <property type="match status" value="1"/>
</dbReference>
<feature type="domain" description="C2" evidence="3">
    <location>
        <begin position="319"/>
        <end position="452"/>
    </location>
</feature>
<dbReference type="Gene3D" id="2.60.40.150">
    <property type="entry name" value="C2 domain"/>
    <property type="match status" value="2"/>
</dbReference>
<evidence type="ECO:0000313" key="4">
    <source>
        <dbReference type="EMBL" id="RMX37244.1"/>
    </source>
</evidence>
<dbReference type="AlphaFoldDB" id="A0A3M6T7F9"/>
<evidence type="ECO:0000256" key="1">
    <source>
        <dbReference type="SAM" id="MobiDB-lite"/>
    </source>
</evidence>
<dbReference type="SMART" id="SM00239">
    <property type="entry name" value="C2"/>
    <property type="match status" value="2"/>
</dbReference>
<feature type="transmembrane region" description="Helical" evidence="2">
    <location>
        <begin position="6"/>
        <end position="26"/>
    </location>
</feature>
<keyword evidence="2" id="KW-1133">Transmembrane helix</keyword>
<name>A0A3M6T7F9_POCDA</name>
<keyword evidence="2" id="KW-0812">Transmembrane</keyword>
<gene>
    <name evidence="4" type="ORF">pdam_00011417</name>
</gene>
<feature type="compositionally biased region" description="Polar residues" evidence="1">
    <location>
        <begin position="121"/>
        <end position="130"/>
    </location>
</feature>
<organism evidence="4 5">
    <name type="scientific">Pocillopora damicornis</name>
    <name type="common">Cauliflower coral</name>
    <name type="synonym">Millepora damicornis</name>
    <dbReference type="NCBI Taxonomy" id="46731"/>
    <lineage>
        <taxon>Eukaryota</taxon>
        <taxon>Metazoa</taxon>
        <taxon>Cnidaria</taxon>
        <taxon>Anthozoa</taxon>
        <taxon>Hexacorallia</taxon>
        <taxon>Scleractinia</taxon>
        <taxon>Astrocoeniina</taxon>
        <taxon>Pocilloporidae</taxon>
        <taxon>Pocillopora</taxon>
    </lineage>
</organism>
<keyword evidence="2" id="KW-0472">Membrane</keyword>
<evidence type="ECO:0000259" key="3">
    <source>
        <dbReference type="PROSITE" id="PS50004"/>
    </source>
</evidence>
<evidence type="ECO:0000256" key="2">
    <source>
        <dbReference type="SAM" id="Phobius"/>
    </source>
</evidence>
<feature type="domain" description="C2" evidence="3">
    <location>
        <begin position="176"/>
        <end position="295"/>
    </location>
</feature>
<dbReference type="InterPro" id="IPR035892">
    <property type="entry name" value="C2_domain_sf"/>
</dbReference>
<sequence length="460" mass="52165">MVNQVVLAVGLGLVAGLVVVVVYLLIQYFHQRSSTNNYKYTQLTSDPTLRSRTIINQDIPPFYIPQAVSVPQQQPAIGELQRTCSISKEEYRHGHAHLSATVHSVNVRRKAEDGGGIQLDAINTGTISPPSITPKLPRTPRTPRKISHPQKQSSKENLSIPQQRKVAVHKKNPEINLGKLEFSLYYDQSFRLLQIYATRGIKIVILGSVHPPDIHVAASIVLNGKQIWEQKTRVVKKTNDPQFNEKLEAYGITQGKLSEGMLRFQLVNTQTNTIIGEVEYILKDLPPNKLTTKTLPLIPVEIDETECPIEEEVEDLSSELGELSISLCHNPTDQKLMVKVNCARGLQQITKDGRLNPFVKLDLTFCGRKLSTRTTKTAHNTKTPNFSEMYVFDVDSDKLPQITLFFKVKHRGRVRDVPLGTVHLGYCVNVESEYKHWEQAMEKPHLEIEQWHTLQEYFIE</sequence>
<dbReference type="PROSITE" id="PS50004">
    <property type="entry name" value="C2"/>
    <property type="match status" value="2"/>
</dbReference>
<feature type="compositionally biased region" description="Polar residues" evidence="1">
    <location>
        <begin position="149"/>
        <end position="162"/>
    </location>
</feature>
<reference evidence="4 5" key="1">
    <citation type="journal article" date="2018" name="Sci. Rep.">
        <title>Comparative analysis of the Pocillopora damicornis genome highlights role of immune system in coral evolution.</title>
        <authorList>
            <person name="Cunning R."/>
            <person name="Bay R.A."/>
            <person name="Gillette P."/>
            <person name="Baker A.C."/>
            <person name="Traylor-Knowles N."/>
        </authorList>
    </citation>
    <scope>NUCLEOTIDE SEQUENCE [LARGE SCALE GENOMIC DNA]</scope>
    <source>
        <strain evidence="4">RSMAS</strain>
        <tissue evidence="4">Whole animal</tissue>
    </source>
</reference>
<keyword evidence="5" id="KW-1185">Reference proteome</keyword>